<sequence>MEDNVTHDGDMFKLTANNYSYWKAMMEDHLYCKDLHEPIIYKDKVEGKSDAQWELLNRKAVAMIRKYIDKTLFEHVSTYTNAYELRTKLESMIQKKTPRNKANLVRRLVKLEYKDGQSMIEHLNNFTGLVNQLTKVDMKIDDELQSLLLLSSLPESWDTLVVTLSNSAPEGKLTMDTVSDSLLGEEARRMERGEPTYSEANIIEKQSRHETRGRSKSRDPHQSRGRSKSRSRITCYYCGKIGHKKTECRSLKRDQKASNIKPDQIGPTKKQEEKSTTAVVSREDLLFFVGEGNILNIACDESSWIIDSGASFLVTPHRSFFSSYQSGDFGTVQMGNQDRSNIVGKGDIILETSTRCNLVLKDVRHVPAMRLNLISAGKLDDVGLVNYFGEGKWKLTKGSLIMA</sequence>
<feature type="region of interest" description="Disordered" evidence="2">
    <location>
        <begin position="186"/>
        <end position="228"/>
    </location>
</feature>
<feature type="region of interest" description="Disordered" evidence="2">
    <location>
        <begin position="249"/>
        <end position="276"/>
    </location>
</feature>
<name>A0A484KNG8_9ASTE</name>
<dbReference type="SUPFAM" id="SSF57756">
    <property type="entry name" value="Retrovirus zinc finger-like domains"/>
    <property type="match status" value="1"/>
</dbReference>
<dbReference type="GO" id="GO:0003676">
    <property type="term" value="F:nucleic acid binding"/>
    <property type="evidence" value="ECO:0007669"/>
    <property type="project" value="InterPro"/>
</dbReference>
<proteinExistence type="predicted"/>
<dbReference type="Pfam" id="PF00098">
    <property type="entry name" value="zf-CCHC"/>
    <property type="match status" value="1"/>
</dbReference>
<reference evidence="4 5" key="1">
    <citation type="submission" date="2018-04" db="EMBL/GenBank/DDBJ databases">
        <authorList>
            <person name="Vogel A."/>
        </authorList>
    </citation>
    <scope>NUCLEOTIDE SEQUENCE [LARGE SCALE GENOMIC DNA]</scope>
</reference>
<dbReference type="GO" id="GO:0008270">
    <property type="term" value="F:zinc ion binding"/>
    <property type="evidence" value="ECO:0007669"/>
    <property type="project" value="UniProtKB-KW"/>
</dbReference>
<dbReference type="Pfam" id="PF14223">
    <property type="entry name" value="Retrotran_gag_2"/>
    <property type="match status" value="1"/>
</dbReference>
<accession>A0A484KNG8</accession>
<dbReference type="EMBL" id="OOIL02000305">
    <property type="protein sequence ID" value="VFQ63616.1"/>
    <property type="molecule type" value="Genomic_DNA"/>
</dbReference>
<dbReference type="AlphaFoldDB" id="A0A484KNG8"/>
<feature type="domain" description="CCHC-type" evidence="3">
    <location>
        <begin position="235"/>
        <end position="250"/>
    </location>
</feature>
<feature type="compositionally biased region" description="Basic and acidic residues" evidence="2">
    <location>
        <begin position="205"/>
        <end position="222"/>
    </location>
</feature>
<dbReference type="PROSITE" id="PS50158">
    <property type="entry name" value="ZF_CCHC"/>
    <property type="match status" value="1"/>
</dbReference>
<dbReference type="InterPro" id="IPR001878">
    <property type="entry name" value="Znf_CCHC"/>
</dbReference>
<dbReference type="PANTHER" id="PTHR47592:SF27">
    <property type="entry name" value="OS08G0421700 PROTEIN"/>
    <property type="match status" value="1"/>
</dbReference>
<keyword evidence="1" id="KW-0862">Zinc</keyword>
<protein>
    <recommendedName>
        <fullName evidence="3">CCHC-type domain-containing protein</fullName>
    </recommendedName>
</protein>
<dbReference type="PANTHER" id="PTHR47592">
    <property type="entry name" value="PBF68 PROTEIN"/>
    <property type="match status" value="1"/>
</dbReference>
<dbReference type="Gene3D" id="4.10.60.10">
    <property type="entry name" value="Zinc finger, CCHC-type"/>
    <property type="match status" value="1"/>
</dbReference>
<evidence type="ECO:0000313" key="5">
    <source>
        <dbReference type="Proteomes" id="UP000595140"/>
    </source>
</evidence>
<keyword evidence="5" id="KW-1185">Reference proteome</keyword>
<dbReference type="Proteomes" id="UP000595140">
    <property type="component" value="Unassembled WGS sequence"/>
</dbReference>
<evidence type="ECO:0000313" key="4">
    <source>
        <dbReference type="EMBL" id="VFQ63616.1"/>
    </source>
</evidence>
<dbReference type="SMART" id="SM00343">
    <property type="entry name" value="ZnF_C2HC"/>
    <property type="match status" value="1"/>
</dbReference>
<dbReference type="OrthoDB" id="1430461at2759"/>
<evidence type="ECO:0000256" key="1">
    <source>
        <dbReference type="PROSITE-ProRule" id="PRU00047"/>
    </source>
</evidence>
<dbReference type="InterPro" id="IPR036875">
    <property type="entry name" value="Znf_CCHC_sf"/>
</dbReference>
<keyword evidence="1" id="KW-0479">Metal-binding</keyword>
<gene>
    <name evidence="4" type="ORF">CCAM_LOCUS5392</name>
</gene>
<keyword evidence="1" id="KW-0863">Zinc-finger</keyword>
<dbReference type="Pfam" id="PF22936">
    <property type="entry name" value="Pol_BBD"/>
    <property type="match status" value="1"/>
</dbReference>
<evidence type="ECO:0000256" key="2">
    <source>
        <dbReference type="SAM" id="MobiDB-lite"/>
    </source>
</evidence>
<evidence type="ECO:0000259" key="3">
    <source>
        <dbReference type="PROSITE" id="PS50158"/>
    </source>
</evidence>
<dbReference type="InterPro" id="IPR054722">
    <property type="entry name" value="PolX-like_BBD"/>
</dbReference>
<organism evidence="4 5">
    <name type="scientific">Cuscuta campestris</name>
    <dbReference type="NCBI Taxonomy" id="132261"/>
    <lineage>
        <taxon>Eukaryota</taxon>
        <taxon>Viridiplantae</taxon>
        <taxon>Streptophyta</taxon>
        <taxon>Embryophyta</taxon>
        <taxon>Tracheophyta</taxon>
        <taxon>Spermatophyta</taxon>
        <taxon>Magnoliopsida</taxon>
        <taxon>eudicotyledons</taxon>
        <taxon>Gunneridae</taxon>
        <taxon>Pentapetalae</taxon>
        <taxon>asterids</taxon>
        <taxon>lamiids</taxon>
        <taxon>Solanales</taxon>
        <taxon>Convolvulaceae</taxon>
        <taxon>Cuscuteae</taxon>
        <taxon>Cuscuta</taxon>
        <taxon>Cuscuta subgen. Grammica</taxon>
        <taxon>Cuscuta sect. Cleistogrammica</taxon>
    </lineage>
</organism>